<evidence type="ECO:0000256" key="1">
    <source>
        <dbReference type="ARBA" id="ARBA00012513"/>
    </source>
</evidence>
<name>A0A1G6XPE3_9PSEU</name>
<evidence type="ECO:0000259" key="10">
    <source>
        <dbReference type="PROSITE" id="PS50011"/>
    </source>
</evidence>
<accession>A0A1G6XPE3</accession>
<keyword evidence="6" id="KW-0067">ATP-binding</keyword>
<keyword evidence="7" id="KW-0326">Glycosidase</keyword>
<dbReference type="Proteomes" id="UP000199501">
    <property type="component" value="Unassembled WGS sequence"/>
</dbReference>
<dbReference type="RefSeq" id="WP_091456443.1">
    <property type="nucleotide sequence ID" value="NZ_FMZZ01000018.1"/>
</dbReference>
<sequence length="434" mass="45630">MTTPGDVVGGGPVATVYSGQRDGVPVALKVFPRVFDRRTRTAFERERAALRGAPSLLPVDGVEARDGKQILRMELCARSLADLVGRAGPLPARDVVSLGRALATALVAAHRAGVVHGGVTPHNVLFRATGEPLLSDAGPTLRQAFPRDPLHAIEFRSPEAIRTDAPGERDDLYALGAVLHFALTGGSPHPGRLGERAGDRVLRVLREPVPAVNRPGVPVELSTVVARLLAVDPAHRPQSADAVATRMAEIAALIAPPPTTPAPLATPVTGRTPVAAFDFRAAAPDRPKSRRAARRAAIGLSVTAAAAAVVMLTRTPSSELSTEPAAAPASTVDPSRPVSTPGSPTTRPSTSVELDDPSEEGGKARLTWRGSTPLDYMVKVMPEGEKPWFLPAGRNSTILVDVEPDRKYCFQVRAANPTDTVQSPAKPFRGAVCA</sequence>
<dbReference type="InterPro" id="IPR000719">
    <property type="entry name" value="Prot_kinase_dom"/>
</dbReference>
<keyword evidence="5 11" id="KW-0418">Kinase</keyword>
<evidence type="ECO:0000256" key="8">
    <source>
        <dbReference type="ARBA" id="ARBA00023326"/>
    </source>
</evidence>
<evidence type="ECO:0000256" key="3">
    <source>
        <dbReference type="ARBA" id="ARBA00022679"/>
    </source>
</evidence>
<keyword evidence="3" id="KW-0808">Transferase</keyword>
<keyword evidence="4" id="KW-0547">Nucleotide-binding</keyword>
<keyword evidence="8" id="KW-0119">Carbohydrate metabolism</keyword>
<dbReference type="GO" id="GO:0005524">
    <property type="term" value="F:ATP binding"/>
    <property type="evidence" value="ECO:0007669"/>
    <property type="project" value="UniProtKB-KW"/>
</dbReference>
<dbReference type="AlphaFoldDB" id="A0A1G6XPE3"/>
<keyword evidence="2 11" id="KW-0723">Serine/threonine-protein kinase</keyword>
<reference evidence="12" key="1">
    <citation type="submission" date="2016-10" db="EMBL/GenBank/DDBJ databases">
        <authorList>
            <person name="Varghese N."/>
            <person name="Submissions S."/>
        </authorList>
    </citation>
    <scope>NUCLEOTIDE SEQUENCE [LARGE SCALE GENOMIC DNA]</scope>
    <source>
        <strain evidence="12">IBRC-M 10403</strain>
    </source>
</reference>
<dbReference type="PROSITE" id="PS50011">
    <property type="entry name" value="PROTEIN_KINASE_DOM"/>
    <property type="match status" value="1"/>
</dbReference>
<evidence type="ECO:0000256" key="5">
    <source>
        <dbReference type="ARBA" id="ARBA00022777"/>
    </source>
</evidence>
<evidence type="ECO:0000313" key="11">
    <source>
        <dbReference type="EMBL" id="SDD80020.1"/>
    </source>
</evidence>
<keyword evidence="12" id="KW-1185">Reference proteome</keyword>
<dbReference type="InterPro" id="IPR003961">
    <property type="entry name" value="FN3_dom"/>
</dbReference>
<dbReference type="Pfam" id="PF00069">
    <property type="entry name" value="Pkinase"/>
    <property type="match status" value="1"/>
</dbReference>
<dbReference type="OrthoDB" id="3815424at2"/>
<evidence type="ECO:0000256" key="6">
    <source>
        <dbReference type="ARBA" id="ARBA00022840"/>
    </source>
</evidence>
<proteinExistence type="predicted"/>
<evidence type="ECO:0000256" key="4">
    <source>
        <dbReference type="ARBA" id="ARBA00022741"/>
    </source>
</evidence>
<dbReference type="GO" id="GO:0000272">
    <property type="term" value="P:polysaccharide catabolic process"/>
    <property type="evidence" value="ECO:0007669"/>
    <property type="project" value="UniProtKB-KW"/>
</dbReference>
<organism evidence="11 12">
    <name type="scientific">Actinokineospora iranica</name>
    <dbReference type="NCBI Taxonomy" id="1271860"/>
    <lineage>
        <taxon>Bacteria</taxon>
        <taxon>Bacillati</taxon>
        <taxon>Actinomycetota</taxon>
        <taxon>Actinomycetes</taxon>
        <taxon>Pseudonocardiales</taxon>
        <taxon>Pseudonocardiaceae</taxon>
        <taxon>Actinokineospora</taxon>
    </lineage>
</organism>
<evidence type="ECO:0000256" key="2">
    <source>
        <dbReference type="ARBA" id="ARBA00022527"/>
    </source>
</evidence>
<dbReference type="CDD" id="cd00063">
    <property type="entry name" value="FN3"/>
    <property type="match status" value="1"/>
</dbReference>
<evidence type="ECO:0000256" key="9">
    <source>
        <dbReference type="SAM" id="MobiDB-lite"/>
    </source>
</evidence>
<feature type="domain" description="Protein kinase" evidence="10">
    <location>
        <begin position="2"/>
        <end position="250"/>
    </location>
</feature>
<dbReference type="InterPro" id="IPR011009">
    <property type="entry name" value="Kinase-like_dom_sf"/>
</dbReference>
<dbReference type="InterPro" id="IPR036116">
    <property type="entry name" value="FN3_sf"/>
</dbReference>
<gene>
    <name evidence="11" type="ORF">SAMN05216174_11857</name>
</gene>
<evidence type="ECO:0000313" key="12">
    <source>
        <dbReference type="Proteomes" id="UP000199501"/>
    </source>
</evidence>
<feature type="region of interest" description="Disordered" evidence="9">
    <location>
        <begin position="316"/>
        <end position="364"/>
    </location>
</feature>
<feature type="compositionally biased region" description="Low complexity" evidence="9">
    <location>
        <begin position="334"/>
        <end position="352"/>
    </location>
</feature>
<dbReference type="GO" id="GO:0016798">
    <property type="term" value="F:hydrolase activity, acting on glycosyl bonds"/>
    <property type="evidence" value="ECO:0007669"/>
    <property type="project" value="UniProtKB-KW"/>
</dbReference>
<dbReference type="SUPFAM" id="SSF49265">
    <property type="entry name" value="Fibronectin type III"/>
    <property type="match status" value="1"/>
</dbReference>
<evidence type="ECO:0000256" key="7">
    <source>
        <dbReference type="ARBA" id="ARBA00023295"/>
    </source>
</evidence>
<dbReference type="SUPFAM" id="SSF56112">
    <property type="entry name" value="Protein kinase-like (PK-like)"/>
    <property type="match status" value="1"/>
</dbReference>
<keyword evidence="8" id="KW-0624">Polysaccharide degradation</keyword>
<dbReference type="CDD" id="cd14014">
    <property type="entry name" value="STKc_PknB_like"/>
    <property type="match status" value="1"/>
</dbReference>
<keyword evidence="7" id="KW-0378">Hydrolase</keyword>
<dbReference type="EC" id="2.7.11.1" evidence="1"/>
<dbReference type="EMBL" id="FMZZ01000018">
    <property type="protein sequence ID" value="SDD80020.1"/>
    <property type="molecule type" value="Genomic_DNA"/>
</dbReference>
<dbReference type="SMART" id="SM00220">
    <property type="entry name" value="S_TKc"/>
    <property type="match status" value="1"/>
</dbReference>
<dbReference type="PANTHER" id="PTHR43289">
    <property type="entry name" value="MITOGEN-ACTIVATED PROTEIN KINASE KINASE KINASE 20-RELATED"/>
    <property type="match status" value="1"/>
</dbReference>
<dbReference type="GO" id="GO:0004674">
    <property type="term" value="F:protein serine/threonine kinase activity"/>
    <property type="evidence" value="ECO:0007669"/>
    <property type="project" value="UniProtKB-KW"/>
</dbReference>
<protein>
    <recommendedName>
        <fullName evidence="1">non-specific serine/threonine protein kinase</fullName>
        <ecNumber evidence="1">2.7.11.1</ecNumber>
    </recommendedName>
</protein>
<dbReference type="Gene3D" id="1.10.510.10">
    <property type="entry name" value="Transferase(Phosphotransferase) domain 1"/>
    <property type="match status" value="1"/>
</dbReference>
<dbReference type="PANTHER" id="PTHR43289:SF6">
    <property type="entry name" value="SERINE_THREONINE-PROTEIN KINASE NEKL-3"/>
    <property type="match status" value="1"/>
</dbReference>
<dbReference type="STRING" id="1271860.SAMN05216174_11857"/>